<protein>
    <submittedName>
        <fullName evidence="3">Serine/threonine-protein kinase BtrW</fullName>
        <ecNumber evidence="3">2.7.11.1</ecNumber>
    </submittedName>
</protein>
<accession>A0A011NCF8</accession>
<dbReference type="InterPro" id="IPR003594">
    <property type="entry name" value="HATPase_dom"/>
</dbReference>
<dbReference type="PATRIC" id="fig|1454003.3.peg.1903"/>
<keyword evidence="3" id="KW-0418">Kinase</keyword>
<organism evidence="3 4">
    <name type="scientific">Candidatus Accumulibacter appositus</name>
    <dbReference type="NCBI Taxonomy" id="1454003"/>
    <lineage>
        <taxon>Bacteria</taxon>
        <taxon>Pseudomonadati</taxon>
        <taxon>Pseudomonadota</taxon>
        <taxon>Betaproteobacteria</taxon>
        <taxon>Candidatus Accumulibacter</taxon>
    </lineage>
</organism>
<keyword evidence="3" id="KW-0808">Transferase</keyword>
<comment type="caution">
    <text evidence="3">The sequence shown here is derived from an EMBL/GenBank/DDBJ whole genome shotgun (WGS) entry which is preliminary data.</text>
</comment>
<evidence type="ECO:0000256" key="1">
    <source>
        <dbReference type="ARBA" id="ARBA00022527"/>
    </source>
</evidence>
<dbReference type="EMBL" id="JEMX01000036">
    <property type="protein sequence ID" value="EXI80348.1"/>
    <property type="molecule type" value="Genomic_DNA"/>
</dbReference>
<evidence type="ECO:0000313" key="4">
    <source>
        <dbReference type="Proteomes" id="UP000021816"/>
    </source>
</evidence>
<dbReference type="InterPro" id="IPR036890">
    <property type="entry name" value="HATPase_C_sf"/>
</dbReference>
<sequence>MARHSIPANLAALATVRQLVTQACREAGLDDAASYRLILAVDEIATNIITHGYQEQGSSGDIAIAIEAGEQYLSVVLEDTGIAYDPRAQGMPTAEDLDKPLSDREIGGLGVFLALQGVDRFDYQHHDKVNRNTLAVKLPQAKR</sequence>
<dbReference type="Proteomes" id="UP000021816">
    <property type="component" value="Unassembled WGS sequence"/>
</dbReference>
<dbReference type="Gene3D" id="3.30.565.10">
    <property type="entry name" value="Histidine kinase-like ATPase, C-terminal domain"/>
    <property type="match status" value="1"/>
</dbReference>
<proteinExistence type="predicted"/>
<reference evidence="3 4" key="1">
    <citation type="submission" date="2014-02" db="EMBL/GenBank/DDBJ databases">
        <title>Expanding our view of genomic diversity in Candidatus Accumulibacter clades.</title>
        <authorList>
            <person name="Skennerton C.T."/>
            <person name="Barr J.J."/>
            <person name="Slater F.R."/>
            <person name="Bond P.L."/>
            <person name="Tyson G.W."/>
        </authorList>
    </citation>
    <scope>NUCLEOTIDE SEQUENCE [LARGE SCALE GENOMIC DNA]</scope>
    <source>
        <strain evidence="4">BA-92</strain>
    </source>
</reference>
<evidence type="ECO:0000313" key="3">
    <source>
        <dbReference type="EMBL" id="EXI80348.1"/>
    </source>
</evidence>
<dbReference type="PANTHER" id="PTHR35526">
    <property type="entry name" value="ANTI-SIGMA-F FACTOR RSBW-RELATED"/>
    <property type="match status" value="1"/>
</dbReference>
<dbReference type="Pfam" id="PF13581">
    <property type="entry name" value="HATPase_c_2"/>
    <property type="match status" value="1"/>
</dbReference>
<dbReference type="AlphaFoldDB" id="A0A011NCF8"/>
<gene>
    <name evidence="3" type="primary">btrW</name>
    <name evidence="3" type="ORF">AW10_01854</name>
</gene>
<dbReference type="InterPro" id="IPR050267">
    <property type="entry name" value="Anti-sigma-factor_SerPK"/>
</dbReference>
<dbReference type="PANTHER" id="PTHR35526:SF6">
    <property type="entry name" value="SLR1861 PROTEIN"/>
    <property type="match status" value="1"/>
</dbReference>
<keyword evidence="1" id="KW-0723">Serine/threonine-protein kinase</keyword>
<feature type="domain" description="Histidine kinase/HSP90-like ATPase" evidence="2">
    <location>
        <begin position="6"/>
        <end position="130"/>
    </location>
</feature>
<evidence type="ECO:0000259" key="2">
    <source>
        <dbReference type="Pfam" id="PF13581"/>
    </source>
</evidence>
<dbReference type="SUPFAM" id="SSF55874">
    <property type="entry name" value="ATPase domain of HSP90 chaperone/DNA topoisomerase II/histidine kinase"/>
    <property type="match status" value="1"/>
</dbReference>
<dbReference type="GO" id="GO:0004674">
    <property type="term" value="F:protein serine/threonine kinase activity"/>
    <property type="evidence" value="ECO:0007669"/>
    <property type="project" value="UniProtKB-KW"/>
</dbReference>
<dbReference type="EC" id="2.7.11.1" evidence="3"/>
<name>A0A011NCF8_9PROT</name>
<dbReference type="STRING" id="1454003.AW10_01854"/>
<dbReference type="CDD" id="cd16936">
    <property type="entry name" value="HATPase_RsbW-like"/>
    <property type="match status" value="1"/>
</dbReference>